<dbReference type="InterPro" id="IPR018321">
    <property type="entry name" value="Glucosamine6P_isomerase_CS"/>
</dbReference>
<organism evidence="6 7">
    <name type="scientific">Candidatus Scatomorpha intestinavium</name>
    <dbReference type="NCBI Taxonomy" id="2840922"/>
    <lineage>
        <taxon>Bacteria</taxon>
        <taxon>Bacillati</taxon>
        <taxon>Bacillota</taxon>
        <taxon>Clostridia</taxon>
        <taxon>Eubacteriales</taxon>
        <taxon>Candidatus Scatomorpha</taxon>
    </lineage>
</organism>
<feature type="active site" description="Proton acceptor; for enolization step" evidence="4">
    <location>
        <position position="66"/>
    </location>
</feature>
<comment type="pathway">
    <text evidence="4">Amino-sugar metabolism; N-acetylneuraminate degradation; D-fructose 6-phosphate from N-acetylneuraminate: step 5/5.</text>
</comment>
<comment type="catalytic activity">
    <reaction evidence="1 4">
        <text>alpha-D-glucosamine 6-phosphate + H2O = beta-D-fructose 6-phosphate + NH4(+)</text>
        <dbReference type="Rhea" id="RHEA:12172"/>
        <dbReference type="ChEBI" id="CHEBI:15377"/>
        <dbReference type="ChEBI" id="CHEBI:28938"/>
        <dbReference type="ChEBI" id="CHEBI:57634"/>
        <dbReference type="ChEBI" id="CHEBI:75989"/>
        <dbReference type="EC" id="3.5.99.6"/>
    </reaction>
</comment>
<feature type="active site" description="For ring-opening step" evidence="4">
    <location>
        <position position="134"/>
    </location>
</feature>
<dbReference type="NCBIfam" id="TIGR00502">
    <property type="entry name" value="nagB"/>
    <property type="match status" value="1"/>
</dbReference>
<dbReference type="Proteomes" id="UP000824262">
    <property type="component" value="Unassembled WGS sequence"/>
</dbReference>
<gene>
    <name evidence="4 6" type="primary">nagB</name>
    <name evidence="6" type="ORF">IAB77_02620</name>
</gene>
<dbReference type="GO" id="GO:0006046">
    <property type="term" value="P:N-acetylglucosamine catabolic process"/>
    <property type="evidence" value="ECO:0007669"/>
    <property type="project" value="UniProtKB-UniRule"/>
</dbReference>
<evidence type="ECO:0000313" key="7">
    <source>
        <dbReference type="Proteomes" id="UP000824262"/>
    </source>
</evidence>
<proteinExistence type="inferred from homology"/>
<dbReference type="AlphaFoldDB" id="A0A9D0ZEZ1"/>
<dbReference type="InterPro" id="IPR006148">
    <property type="entry name" value="Glc/Gal-6P_isomerase"/>
</dbReference>
<dbReference type="Gene3D" id="3.40.50.1360">
    <property type="match status" value="1"/>
</dbReference>
<evidence type="ECO:0000259" key="5">
    <source>
        <dbReference type="Pfam" id="PF01182"/>
    </source>
</evidence>
<dbReference type="PANTHER" id="PTHR42892">
    <property type="entry name" value="GLUCOSAMINE-6-PHOSPHATE DEAMINASE-LIKE PROTEIN BT_0258-RELATED"/>
    <property type="match status" value="1"/>
</dbReference>
<feature type="domain" description="Glucosamine/galactosamine-6-phosphate isomerase" evidence="5">
    <location>
        <begin position="9"/>
        <end position="225"/>
    </location>
</feature>
<dbReference type="HAMAP" id="MF_01241">
    <property type="entry name" value="GlcN6P_deamin"/>
    <property type="match status" value="1"/>
</dbReference>
<comment type="caution">
    <text evidence="6">The sequence shown here is derived from an EMBL/GenBank/DDBJ whole genome shotgun (WGS) entry which is preliminary data.</text>
</comment>
<comment type="similarity">
    <text evidence="4">Belongs to the glucosamine/galactosamine-6-phosphate isomerase family. NagB subfamily.</text>
</comment>
<dbReference type="PROSITE" id="PS01161">
    <property type="entry name" value="GLC_GALNAC_ISOMERASE"/>
    <property type="match status" value="1"/>
</dbReference>
<keyword evidence="2 4" id="KW-0378">Hydrolase</keyword>
<accession>A0A9D0ZEZ1</accession>
<dbReference type="GO" id="GO:0019262">
    <property type="term" value="P:N-acetylneuraminate catabolic process"/>
    <property type="evidence" value="ECO:0007669"/>
    <property type="project" value="UniProtKB-UniRule"/>
</dbReference>
<dbReference type="EC" id="3.5.99.6" evidence="4"/>
<comment type="function">
    <text evidence="4">Catalyzes the reversible isomerization-deamination of glucosamine 6-phosphate (GlcN6P) to form fructose 6-phosphate (Fru6P) and ammonium ion.</text>
</comment>
<dbReference type="InterPro" id="IPR037171">
    <property type="entry name" value="NagB/RpiA_transferase-like"/>
</dbReference>
<dbReference type="FunFam" id="3.40.50.1360:FF:000003">
    <property type="entry name" value="Glucosamine-6-phosphate deaminase"/>
    <property type="match status" value="1"/>
</dbReference>
<reference evidence="6" key="1">
    <citation type="submission" date="2020-10" db="EMBL/GenBank/DDBJ databases">
        <authorList>
            <person name="Gilroy R."/>
        </authorList>
    </citation>
    <scope>NUCLEOTIDE SEQUENCE</scope>
    <source>
        <strain evidence="6">ChiBcolR7-354</strain>
    </source>
</reference>
<protein>
    <recommendedName>
        <fullName evidence="4">Glucosamine-6-phosphate deaminase</fullName>
        <ecNumber evidence="4">3.5.99.6</ecNumber>
    </recommendedName>
    <alternativeName>
        <fullName evidence="4">GlcN6P deaminase</fullName>
        <shortName evidence="4">GNPDA</shortName>
    </alternativeName>
    <alternativeName>
        <fullName evidence="4">Glucosamine-6-phosphate isomerase</fullName>
    </alternativeName>
</protein>
<evidence type="ECO:0000256" key="4">
    <source>
        <dbReference type="HAMAP-Rule" id="MF_01241"/>
    </source>
</evidence>
<dbReference type="Pfam" id="PF01182">
    <property type="entry name" value="Glucosamine_iso"/>
    <property type="match status" value="1"/>
</dbReference>
<evidence type="ECO:0000313" key="6">
    <source>
        <dbReference type="EMBL" id="HIQ78134.1"/>
    </source>
</evidence>
<dbReference type="InterPro" id="IPR052960">
    <property type="entry name" value="GlcN6P_deaminase-like"/>
</dbReference>
<name>A0A9D0ZEZ1_9FIRM</name>
<evidence type="ECO:0000256" key="3">
    <source>
        <dbReference type="ARBA" id="ARBA00023277"/>
    </source>
</evidence>
<dbReference type="EMBL" id="DVGA01000032">
    <property type="protein sequence ID" value="HIQ78134.1"/>
    <property type="molecule type" value="Genomic_DNA"/>
</dbReference>
<dbReference type="PANTHER" id="PTHR42892:SF1">
    <property type="entry name" value="GLUCOSAMINE-6-PHOSPHATE ISOMERASE"/>
    <property type="match status" value="1"/>
</dbReference>
<dbReference type="GO" id="GO:0004342">
    <property type="term" value="F:glucosamine-6-phosphate deaminase activity"/>
    <property type="evidence" value="ECO:0007669"/>
    <property type="project" value="UniProtKB-UniRule"/>
</dbReference>
<dbReference type="SUPFAM" id="SSF100950">
    <property type="entry name" value="NagB/RpiA/CoA transferase-like"/>
    <property type="match status" value="1"/>
</dbReference>
<keyword evidence="3 4" id="KW-0119">Carbohydrate metabolism</keyword>
<comment type="caution">
    <text evidence="4">Lacks conserved residue(s) required for the propagation of feature annotation.</text>
</comment>
<feature type="active site" description="Proton acceptor; for ring-opening step" evidence="4">
    <location>
        <position position="136"/>
    </location>
</feature>
<dbReference type="GO" id="GO:0005975">
    <property type="term" value="P:carbohydrate metabolic process"/>
    <property type="evidence" value="ECO:0007669"/>
    <property type="project" value="InterPro"/>
</dbReference>
<evidence type="ECO:0000256" key="2">
    <source>
        <dbReference type="ARBA" id="ARBA00022801"/>
    </source>
</evidence>
<evidence type="ECO:0000256" key="1">
    <source>
        <dbReference type="ARBA" id="ARBA00000644"/>
    </source>
</evidence>
<dbReference type="InterPro" id="IPR004547">
    <property type="entry name" value="Glucosamine6P_isomerase"/>
</dbReference>
<dbReference type="CDD" id="cd01399">
    <property type="entry name" value="GlcN6P_deaminase"/>
    <property type="match status" value="1"/>
</dbReference>
<reference evidence="6" key="2">
    <citation type="journal article" date="2021" name="PeerJ">
        <title>Extensive microbial diversity within the chicken gut microbiome revealed by metagenomics and culture.</title>
        <authorList>
            <person name="Gilroy R."/>
            <person name="Ravi A."/>
            <person name="Getino M."/>
            <person name="Pursley I."/>
            <person name="Horton D.L."/>
            <person name="Alikhan N.F."/>
            <person name="Baker D."/>
            <person name="Gharbi K."/>
            <person name="Hall N."/>
            <person name="Watson M."/>
            <person name="Adriaenssens E.M."/>
            <person name="Foster-Nyarko E."/>
            <person name="Jarju S."/>
            <person name="Secka A."/>
            <person name="Antonio M."/>
            <person name="Oren A."/>
            <person name="Chaudhuri R.R."/>
            <person name="La Ragione R."/>
            <person name="Hildebrand F."/>
            <person name="Pallen M.J."/>
        </authorList>
    </citation>
    <scope>NUCLEOTIDE SEQUENCE</scope>
    <source>
        <strain evidence="6">ChiBcolR7-354</strain>
    </source>
</reference>
<sequence length="240" mass="26059">MKVIVGTQEEVVAQASQRYVNLLAAKPDAVLGLATGSTPLSLYAELARLCAAGELSFAECSTFNLDEYIGLDGTNEQSYRYFMDHNLFSKVDIKMERTHVPSGFVKDDAEAAQYDALIDEAGGIDLQLLGIGNNGHIGFNEPLTPFTSVTHIVKLTDSTREANKRFFSSLDEVPTHAVTMGIHTVMKARSINLLAFGEAKAEIIKKTVEGRPDIAVPASLLQLHEDVTLYLDRAAAAKLS</sequence>
<feature type="active site" description="For ring-opening step" evidence="4">
    <location>
        <position position="141"/>
    </location>
</feature>